<dbReference type="PROSITE" id="PS51257">
    <property type="entry name" value="PROKAR_LIPOPROTEIN"/>
    <property type="match status" value="1"/>
</dbReference>
<organism evidence="2 3">
    <name type="scientific">Roseospirillum parvum</name>
    <dbReference type="NCBI Taxonomy" id="83401"/>
    <lineage>
        <taxon>Bacteria</taxon>
        <taxon>Pseudomonadati</taxon>
        <taxon>Pseudomonadota</taxon>
        <taxon>Alphaproteobacteria</taxon>
        <taxon>Rhodospirillales</taxon>
        <taxon>Rhodospirillaceae</taxon>
        <taxon>Roseospirillum</taxon>
    </lineage>
</organism>
<feature type="chain" id="PRO_5011460962" description="Lipoprotein" evidence="1">
    <location>
        <begin position="20"/>
        <end position="177"/>
    </location>
</feature>
<protein>
    <recommendedName>
        <fullName evidence="4">Lipoprotein</fullName>
    </recommendedName>
</protein>
<reference evidence="3" key="1">
    <citation type="submission" date="2016-10" db="EMBL/GenBank/DDBJ databases">
        <authorList>
            <person name="Varghese N."/>
            <person name="Submissions S."/>
        </authorList>
    </citation>
    <scope>NUCLEOTIDE SEQUENCE [LARGE SCALE GENOMIC DNA]</scope>
    <source>
        <strain evidence="3">930I</strain>
    </source>
</reference>
<keyword evidence="3" id="KW-1185">Reference proteome</keyword>
<proteinExistence type="predicted"/>
<dbReference type="AlphaFoldDB" id="A0A1G7U389"/>
<dbReference type="RefSeq" id="WP_092614062.1">
    <property type="nucleotide sequence ID" value="NZ_FNCV01000001.1"/>
</dbReference>
<feature type="signal peptide" evidence="1">
    <location>
        <begin position="1"/>
        <end position="19"/>
    </location>
</feature>
<gene>
    <name evidence="2" type="ORF">SAMN05421742_101188</name>
</gene>
<evidence type="ECO:0000256" key="1">
    <source>
        <dbReference type="SAM" id="SignalP"/>
    </source>
</evidence>
<evidence type="ECO:0000313" key="2">
    <source>
        <dbReference type="EMBL" id="SDG41864.1"/>
    </source>
</evidence>
<accession>A0A1G7U389</accession>
<dbReference type="OrthoDB" id="7375502at2"/>
<dbReference type="Proteomes" id="UP000217076">
    <property type="component" value="Unassembled WGS sequence"/>
</dbReference>
<keyword evidence="1" id="KW-0732">Signal</keyword>
<name>A0A1G7U389_9PROT</name>
<dbReference type="EMBL" id="FNCV01000001">
    <property type="protein sequence ID" value="SDG41864.1"/>
    <property type="molecule type" value="Genomic_DNA"/>
</dbReference>
<sequence>MLKRLLGLGGALATGLLAACDEAPQSQQLFLEGAGTWSYLVDAVKDGPLWVDVAGNPFAVADADAARAMAEAVERGMTALKITTTTDRAAAARPMYRLKVVLNPGPSANFRKLCQEMAPAGPPPEGKLEILMGFCVEDEVRGAARGSLPTTDNPRAEPLVQLIGRMTRQVLARNTDR</sequence>
<evidence type="ECO:0008006" key="4">
    <source>
        <dbReference type="Google" id="ProtNLM"/>
    </source>
</evidence>
<dbReference type="STRING" id="83401.SAMN05421742_101188"/>
<evidence type="ECO:0000313" key="3">
    <source>
        <dbReference type="Proteomes" id="UP000217076"/>
    </source>
</evidence>